<dbReference type="Pfam" id="PF08323">
    <property type="entry name" value="Glyco_transf_5"/>
    <property type="match status" value="1"/>
</dbReference>
<reference evidence="12" key="1">
    <citation type="journal article" date="2022" name="Int. J. Syst. Evol. Microbiol.">
        <title>Anaeromyxobacter oryzae sp. nov., Anaeromyxobacter diazotrophicus sp. nov. and Anaeromyxobacter paludicola sp. nov., isolated from paddy soils.</title>
        <authorList>
            <person name="Itoh H."/>
            <person name="Xu Z."/>
            <person name="Mise K."/>
            <person name="Masuda Y."/>
            <person name="Ushijima N."/>
            <person name="Hayakawa C."/>
            <person name="Shiratori Y."/>
            <person name="Senoo K."/>
        </authorList>
    </citation>
    <scope>NUCLEOTIDE SEQUENCE [LARGE SCALE GENOMIC DNA]</scope>
    <source>
        <strain evidence="12">Red232</strain>
    </source>
</reference>
<dbReference type="InterPro" id="IPR001296">
    <property type="entry name" value="Glyco_trans_1"/>
</dbReference>
<feature type="domain" description="Starch synthase catalytic" evidence="10">
    <location>
        <begin position="3"/>
        <end position="237"/>
    </location>
</feature>
<comment type="function">
    <text evidence="2 8">Synthesizes alpha-1,4-glucan chains using ADP-glucose.</text>
</comment>
<accession>A0ABM7WVY7</accession>
<dbReference type="NCBIfam" id="TIGR02095">
    <property type="entry name" value="glgA"/>
    <property type="match status" value="1"/>
</dbReference>
<keyword evidence="12" id="KW-1185">Reference proteome</keyword>
<dbReference type="Pfam" id="PF00534">
    <property type="entry name" value="Glycos_transf_1"/>
    <property type="match status" value="1"/>
</dbReference>
<dbReference type="PANTHER" id="PTHR45825">
    <property type="entry name" value="GRANULE-BOUND STARCH SYNTHASE 1, CHLOROPLASTIC/AMYLOPLASTIC"/>
    <property type="match status" value="1"/>
</dbReference>
<feature type="domain" description="Glycosyl transferase family 1" evidence="9">
    <location>
        <begin position="294"/>
        <end position="445"/>
    </location>
</feature>
<dbReference type="InterPro" id="IPR013534">
    <property type="entry name" value="Starch_synth_cat_dom"/>
</dbReference>
<comment type="similarity">
    <text evidence="4 8">Belongs to the glycosyltransferase 1 family. Bacterial/plant glycogen synthase subfamily.</text>
</comment>
<dbReference type="HAMAP" id="MF_00484">
    <property type="entry name" value="Glycogen_synth"/>
    <property type="match status" value="1"/>
</dbReference>
<keyword evidence="7 8" id="KW-0320">Glycogen biosynthesis</keyword>
<feature type="binding site" evidence="8">
    <location>
        <position position="15"/>
    </location>
    <ligand>
        <name>ADP-alpha-D-glucose</name>
        <dbReference type="ChEBI" id="CHEBI:57498"/>
    </ligand>
</feature>
<sequence length="475" mass="52232">MEILFVASEVAPFSKTGGLGDVAGALPRALAARGHAVSVVTPRYGSIDPVRWGLKPIHRAIHVRGEATTLWVKKERAPVYFVEHEHFFGSRRGLYGEDGGDYPDNAERFAYLARAALAVPSAMRLRPRIVHVNDWQTGLLPFLLRHEHRQDPALSAARTVFTIHNLAYQGVFPKSVVPVLGLPWDVFRYEAMEFWDQLSFMKAALTFADALTTVSPSYAREILTPEGGANLDAVLRHRAKDLTGILNGIDTHEWDPATDPHLPAHFRADDLAGKAVCKAALQEELGLPVRASVPLLAMVGRLADQKGIDLVAAALPSILDHDVQVVLLGSGDKRYEAAFARAARDRPDRMAARIGFDEGLAHRIEAGADVFLMPSKFEPCGLNQMYSLRYGTVPAVRAVGGLEDTVVDYDGWNAGTGFKFTEYSPHALTLAVRRALDVYRDRRAFGGLVLRGMAEDNSWERSAGRYEALYRTLGA</sequence>
<evidence type="ECO:0000313" key="11">
    <source>
        <dbReference type="EMBL" id="BDG03670.1"/>
    </source>
</evidence>
<evidence type="ECO:0000313" key="12">
    <source>
        <dbReference type="Proteomes" id="UP001162891"/>
    </source>
</evidence>
<evidence type="ECO:0000256" key="4">
    <source>
        <dbReference type="ARBA" id="ARBA00010281"/>
    </source>
</evidence>
<name>A0ABM7WVY7_9BACT</name>
<evidence type="ECO:0000256" key="5">
    <source>
        <dbReference type="ARBA" id="ARBA00022676"/>
    </source>
</evidence>
<proteinExistence type="inferred from homology"/>
<comment type="pathway">
    <text evidence="3 8">Glycan biosynthesis; glycogen biosynthesis.</text>
</comment>
<evidence type="ECO:0000256" key="2">
    <source>
        <dbReference type="ARBA" id="ARBA00002764"/>
    </source>
</evidence>
<evidence type="ECO:0000256" key="6">
    <source>
        <dbReference type="ARBA" id="ARBA00022679"/>
    </source>
</evidence>
<protein>
    <recommendedName>
        <fullName evidence="8">Glycogen synthase</fullName>
        <ecNumber evidence="8">2.4.1.21</ecNumber>
    </recommendedName>
    <alternativeName>
        <fullName evidence="8">Starch [bacterial glycogen] synthase</fullName>
    </alternativeName>
</protein>
<dbReference type="CDD" id="cd03791">
    <property type="entry name" value="GT5_Glycogen_synthase_DULL1-like"/>
    <property type="match status" value="1"/>
</dbReference>
<dbReference type="EC" id="2.4.1.21" evidence="8"/>
<evidence type="ECO:0000256" key="7">
    <source>
        <dbReference type="ARBA" id="ARBA00023056"/>
    </source>
</evidence>
<dbReference type="NCBIfam" id="NF001899">
    <property type="entry name" value="PRK00654.1-2"/>
    <property type="match status" value="1"/>
</dbReference>
<keyword evidence="5 8" id="KW-0328">Glycosyltransferase</keyword>
<dbReference type="PANTHER" id="PTHR45825:SF11">
    <property type="entry name" value="ALPHA AMYLASE DOMAIN-CONTAINING PROTEIN"/>
    <property type="match status" value="1"/>
</dbReference>
<evidence type="ECO:0000256" key="1">
    <source>
        <dbReference type="ARBA" id="ARBA00001478"/>
    </source>
</evidence>
<evidence type="ECO:0000259" key="10">
    <source>
        <dbReference type="Pfam" id="PF08323"/>
    </source>
</evidence>
<dbReference type="InterPro" id="IPR011835">
    <property type="entry name" value="GS/SS"/>
</dbReference>
<comment type="catalytic activity">
    <reaction evidence="1 8">
        <text>[(1-&gt;4)-alpha-D-glucosyl](n) + ADP-alpha-D-glucose = [(1-&gt;4)-alpha-D-glucosyl](n+1) + ADP + H(+)</text>
        <dbReference type="Rhea" id="RHEA:18189"/>
        <dbReference type="Rhea" id="RHEA-COMP:9584"/>
        <dbReference type="Rhea" id="RHEA-COMP:9587"/>
        <dbReference type="ChEBI" id="CHEBI:15378"/>
        <dbReference type="ChEBI" id="CHEBI:15444"/>
        <dbReference type="ChEBI" id="CHEBI:57498"/>
        <dbReference type="ChEBI" id="CHEBI:456216"/>
        <dbReference type="EC" id="2.4.1.21"/>
    </reaction>
</comment>
<dbReference type="EMBL" id="AP025591">
    <property type="protein sequence ID" value="BDG03670.1"/>
    <property type="molecule type" value="Genomic_DNA"/>
</dbReference>
<dbReference type="Proteomes" id="UP001162891">
    <property type="component" value="Chromosome"/>
</dbReference>
<evidence type="ECO:0000256" key="8">
    <source>
        <dbReference type="HAMAP-Rule" id="MF_00484"/>
    </source>
</evidence>
<organism evidence="11 12">
    <name type="scientific">Anaeromyxobacter oryzae</name>
    <dbReference type="NCBI Taxonomy" id="2918170"/>
    <lineage>
        <taxon>Bacteria</taxon>
        <taxon>Pseudomonadati</taxon>
        <taxon>Myxococcota</taxon>
        <taxon>Myxococcia</taxon>
        <taxon>Myxococcales</taxon>
        <taxon>Cystobacterineae</taxon>
        <taxon>Anaeromyxobacteraceae</taxon>
        <taxon>Anaeromyxobacter</taxon>
    </lineage>
</organism>
<dbReference type="Gene3D" id="3.40.50.2000">
    <property type="entry name" value="Glycogen Phosphorylase B"/>
    <property type="match status" value="2"/>
</dbReference>
<keyword evidence="6 8" id="KW-0808">Transferase</keyword>
<dbReference type="RefSeq" id="WP_248361871.1">
    <property type="nucleotide sequence ID" value="NZ_AP025591.1"/>
</dbReference>
<evidence type="ECO:0000256" key="3">
    <source>
        <dbReference type="ARBA" id="ARBA00004964"/>
    </source>
</evidence>
<gene>
    <name evidence="11" type="primary">glgA2</name>
    <name evidence="8" type="synonym">glgA</name>
    <name evidence="11" type="ORF">AMOR_26660</name>
</gene>
<dbReference type="SUPFAM" id="SSF53756">
    <property type="entry name" value="UDP-Glycosyltransferase/glycogen phosphorylase"/>
    <property type="match status" value="1"/>
</dbReference>
<evidence type="ECO:0000259" key="9">
    <source>
        <dbReference type="Pfam" id="PF00534"/>
    </source>
</evidence>